<sequence>MARVMLNSKKVPRNLWAEAVNTACYVSNRVFKRPGTKQTSYELWKGKKPNIDDLSMLNLCDDNGVNEPKENMLNDTNTPIDVASSVSSQDDEIDSHIEVVSQGLEML</sequence>
<keyword evidence="2" id="KW-1185">Reference proteome</keyword>
<organism evidence="1 2">
    <name type="scientific">Acer saccharum</name>
    <name type="common">Sugar maple</name>
    <dbReference type="NCBI Taxonomy" id="4024"/>
    <lineage>
        <taxon>Eukaryota</taxon>
        <taxon>Viridiplantae</taxon>
        <taxon>Streptophyta</taxon>
        <taxon>Embryophyta</taxon>
        <taxon>Tracheophyta</taxon>
        <taxon>Spermatophyta</taxon>
        <taxon>Magnoliopsida</taxon>
        <taxon>eudicotyledons</taxon>
        <taxon>Gunneridae</taxon>
        <taxon>Pentapetalae</taxon>
        <taxon>rosids</taxon>
        <taxon>malvids</taxon>
        <taxon>Sapindales</taxon>
        <taxon>Sapindaceae</taxon>
        <taxon>Hippocastanoideae</taxon>
        <taxon>Acereae</taxon>
        <taxon>Acer</taxon>
    </lineage>
</organism>
<dbReference type="SUPFAM" id="SSF53098">
    <property type="entry name" value="Ribonuclease H-like"/>
    <property type="match status" value="1"/>
</dbReference>
<proteinExistence type="predicted"/>
<dbReference type="EMBL" id="JAUESC010000386">
    <property type="protein sequence ID" value="KAK0576901.1"/>
    <property type="molecule type" value="Genomic_DNA"/>
</dbReference>
<protein>
    <submittedName>
        <fullName evidence="1">Uncharacterized protein</fullName>
    </submittedName>
</protein>
<dbReference type="PANTHER" id="PTHR42648">
    <property type="entry name" value="TRANSPOSASE, PUTATIVE-RELATED"/>
    <property type="match status" value="1"/>
</dbReference>
<dbReference type="Proteomes" id="UP001168877">
    <property type="component" value="Unassembled WGS sequence"/>
</dbReference>
<reference evidence="1" key="2">
    <citation type="submission" date="2023-06" db="EMBL/GenBank/DDBJ databases">
        <authorList>
            <person name="Swenson N.G."/>
            <person name="Wegrzyn J.L."/>
            <person name="Mcevoy S.L."/>
        </authorList>
    </citation>
    <scope>NUCLEOTIDE SEQUENCE</scope>
    <source>
        <strain evidence="1">NS2018</strain>
        <tissue evidence="1">Leaf</tissue>
    </source>
</reference>
<gene>
    <name evidence="1" type="ORF">LWI29_025072</name>
</gene>
<dbReference type="InterPro" id="IPR012337">
    <property type="entry name" value="RNaseH-like_sf"/>
</dbReference>
<reference evidence="1" key="1">
    <citation type="journal article" date="2022" name="Plant J.">
        <title>Strategies of tolerance reflected in two North American maple genomes.</title>
        <authorList>
            <person name="McEvoy S.L."/>
            <person name="Sezen U.U."/>
            <person name="Trouern-Trend A."/>
            <person name="McMahon S.M."/>
            <person name="Schaberg P.G."/>
            <person name="Yang J."/>
            <person name="Wegrzyn J.L."/>
            <person name="Swenson N.G."/>
        </authorList>
    </citation>
    <scope>NUCLEOTIDE SEQUENCE</scope>
    <source>
        <strain evidence="1">NS2018</strain>
    </source>
</reference>
<dbReference type="InterPro" id="IPR039537">
    <property type="entry name" value="Retrotran_Ty1/copia-like"/>
</dbReference>
<dbReference type="PANTHER" id="PTHR42648:SF21">
    <property type="entry name" value="CYSTEINE-RICH RLK (RECEPTOR-LIKE PROTEIN KINASE) 8"/>
    <property type="match status" value="1"/>
</dbReference>
<evidence type="ECO:0000313" key="1">
    <source>
        <dbReference type="EMBL" id="KAK0576901.1"/>
    </source>
</evidence>
<dbReference type="AlphaFoldDB" id="A0AA39RLW3"/>
<name>A0AA39RLW3_ACESA</name>
<comment type="caution">
    <text evidence="1">The sequence shown here is derived from an EMBL/GenBank/DDBJ whole genome shotgun (WGS) entry which is preliminary data.</text>
</comment>
<accession>A0AA39RLW3</accession>
<evidence type="ECO:0000313" key="2">
    <source>
        <dbReference type="Proteomes" id="UP001168877"/>
    </source>
</evidence>